<evidence type="ECO:0000259" key="4">
    <source>
        <dbReference type="PROSITE" id="PS50076"/>
    </source>
</evidence>
<evidence type="ECO:0000256" key="3">
    <source>
        <dbReference type="SAM" id="MobiDB-lite"/>
    </source>
</evidence>
<dbReference type="PANTHER" id="PTHR14021:SF15">
    <property type="entry name" value="IRON-SULFUR CLUSTER CO-CHAPERONE PROTEIN HSCB"/>
    <property type="match status" value="1"/>
</dbReference>
<evidence type="ECO:0000313" key="5">
    <source>
        <dbReference type="EMBL" id="PTQ37761.1"/>
    </source>
</evidence>
<dbReference type="InterPro" id="IPR004640">
    <property type="entry name" value="HscB"/>
</dbReference>
<evidence type="ECO:0000256" key="2">
    <source>
        <dbReference type="ARBA" id="ARBA00023186"/>
    </source>
</evidence>
<feature type="region of interest" description="Disordered" evidence="3">
    <location>
        <begin position="34"/>
        <end position="59"/>
    </location>
</feature>
<evidence type="ECO:0000256" key="1">
    <source>
        <dbReference type="ARBA" id="ARBA00010476"/>
    </source>
</evidence>
<dbReference type="InterPro" id="IPR009073">
    <property type="entry name" value="HscB_oligo_C"/>
</dbReference>
<comment type="similarity">
    <text evidence="1">Belongs to the HscB family.</text>
</comment>
<sequence>MRRQVSSSGLYRHFLTRNLENGAEKSVRALNSSAQFSSTSRFPDSPGAPQIAHPDRNSGTSQGLLSFFQPVRCLDSSARPRHVDSVPRSSVIETRRRSFVATAGNEKGPSKKCWACEHDILGGSGLFCPSCDGIQPLDLSVDHFTIFGIERSFKVDSKELEQRYKSLQKKLHPDLMSSKSQKEQGYSADQSSHVIQAYFQLLKPLSRARYLLGLHGIKVDEEGTIDDPALLMEIMEIRESLEDVSDAKELQKLQAQNALRIQDTEKVLEKTFAAGDLKKAVSWVQRLAYYNKVDEEIVRKL</sequence>
<dbReference type="InterPro" id="IPR036869">
    <property type="entry name" value="J_dom_sf"/>
</dbReference>
<name>A0A2R6WV78_MARPO</name>
<dbReference type="Gramene" id="Mp2g20090.1">
    <property type="protein sequence ID" value="Mp2g20090.1.cds"/>
    <property type="gene ID" value="Mp2g20090"/>
</dbReference>
<keyword evidence="6" id="KW-1185">Reference proteome</keyword>
<organism evidence="5 6">
    <name type="scientific">Marchantia polymorpha</name>
    <name type="common">Common liverwort</name>
    <name type="synonym">Marchantia aquatica</name>
    <dbReference type="NCBI Taxonomy" id="3197"/>
    <lineage>
        <taxon>Eukaryota</taxon>
        <taxon>Viridiplantae</taxon>
        <taxon>Streptophyta</taxon>
        <taxon>Embryophyta</taxon>
        <taxon>Marchantiophyta</taxon>
        <taxon>Marchantiopsida</taxon>
        <taxon>Marchantiidae</taxon>
        <taxon>Marchantiales</taxon>
        <taxon>Marchantiaceae</taxon>
        <taxon>Marchantia</taxon>
    </lineage>
</organism>
<keyword evidence="2" id="KW-0143">Chaperone</keyword>
<gene>
    <name evidence="5" type="ORF">MARPO_0055s0040</name>
</gene>
<protein>
    <recommendedName>
        <fullName evidence="4">J domain-containing protein</fullName>
    </recommendedName>
</protein>
<dbReference type="OrthoDB" id="448954at2759"/>
<proteinExistence type="inferred from homology"/>
<dbReference type="NCBIfam" id="TIGR00714">
    <property type="entry name" value="hscB"/>
    <property type="match status" value="1"/>
</dbReference>
<dbReference type="AlphaFoldDB" id="A0A2R6WV78"/>
<dbReference type="PROSITE" id="PS50076">
    <property type="entry name" value="DNAJ_2"/>
    <property type="match status" value="1"/>
</dbReference>
<dbReference type="InterPro" id="IPR036386">
    <property type="entry name" value="HscB_C_sf"/>
</dbReference>
<dbReference type="GO" id="GO:0051087">
    <property type="term" value="F:protein-folding chaperone binding"/>
    <property type="evidence" value="ECO:0007669"/>
    <property type="project" value="InterPro"/>
</dbReference>
<dbReference type="Pfam" id="PF07743">
    <property type="entry name" value="HSCB_C"/>
    <property type="match status" value="1"/>
</dbReference>
<dbReference type="InterPro" id="IPR001623">
    <property type="entry name" value="DnaJ_domain"/>
</dbReference>
<dbReference type="GO" id="GO:0051259">
    <property type="term" value="P:protein complex oligomerization"/>
    <property type="evidence" value="ECO:0007669"/>
    <property type="project" value="InterPro"/>
</dbReference>
<dbReference type="OMA" id="CRCIQPV"/>
<dbReference type="GO" id="GO:0044571">
    <property type="term" value="P:[2Fe-2S] cluster assembly"/>
    <property type="evidence" value="ECO:0000318"/>
    <property type="project" value="GO_Central"/>
</dbReference>
<dbReference type="Gene3D" id="1.20.1280.20">
    <property type="entry name" value="HscB, C-terminal domain"/>
    <property type="match status" value="1"/>
</dbReference>
<dbReference type="SUPFAM" id="SSF46565">
    <property type="entry name" value="Chaperone J-domain"/>
    <property type="match status" value="1"/>
</dbReference>
<dbReference type="GO" id="GO:0001671">
    <property type="term" value="F:ATPase activator activity"/>
    <property type="evidence" value="ECO:0007669"/>
    <property type="project" value="InterPro"/>
</dbReference>
<dbReference type="CDD" id="cd06257">
    <property type="entry name" value="DnaJ"/>
    <property type="match status" value="1"/>
</dbReference>
<accession>A0A2R6WV78</accession>
<dbReference type="EMBL" id="KZ772727">
    <property type="protein sequence ID" value="PTQ37761.1"/>
    <property type="molecule type" value="Genomic_DNA"/>
</dbReference>
<dbReference type="SMART" id="SM00271">
    <property type="entry name" value="DnaJ"/>
    <property type="match status" value="1"/>
</dbReference>
<dbReference type="Proteomes" id="UP000244005">
    <property type="component" value="Unassembled WGS sequence"/>
</dbReference>
<evidence type="ECO:0000313" key="6">
    <source>
        <dbReference type="Proteomes" id="UP000244005"/>
    </source>
</evidence>
<reference evidence="6" key="1">
    <citation type="journal article" date="2017" name="Cell">
        <title>Insights into land plant evolution garnered from the Marchantia polymorpha genome.</title>
        <authorList>
            <person name="Bowman J.L."/>
            <person name="Kohchi T."/>
            <person name="Yamato K.T."/>
            <person name="Jenkins J."/>
            <person name="Shu S."/>
            <person name="Ishizaki K."/>
            <person name="Yamaoka S."/>
            <person name="Nishihama R."/>
            <person name="Nakamura Y."/>
            <person name="Berger F."/>
            <person name="Adam C."/>
            <person name="Aki S.S."/>
            <person name="Althoff F."/>
            <person name="Araki T."/>
            <person name="Arteaga-Vazquez M.A."/>
            <person name="Balasubrmanian S."/>
            <person name="Barry K."/>
            <person name="Bauer D."/>
            <person name="Boehm C.R."/>
            <person name="Briginshaw L."/>
            <person name="Caballero-Perez J."/>
            <person name="Catarino B."/>
            <person name="Chen F."/>
            <person name="Chiyoda S."/>
            <person name="Chovatia M."/>
            <person name="Davies K.M."/>
            <person name="Delmans M."/>
            <person name="Demura T."/>
            <person name="Dierschke T."/>
            <person name="Dolan L."/>
            <person name="Dorantes-Acosta A.E."/>
            <person name="Eklund D.M."/>
            <person name="Florent S.N."/>
            <person name="Flores-Sandoval E."/>
            <person name="Fujiyama A."/>
            <person name="Fukuzawa H."/>
            <person name="Galik B."/>
            <person name="Grimanelli D."/>
            <person name="Grimwood J."/>
            <person name="Grossniklaus U."/>
            <person name="Hamada T."/>
            <person name="Haseloff J."/>
            <person name="Hetherington A.J."/>
            <person name="Higo A."/>
            <person name="Hirakawa Y."/>
            <person name="Hundley H.N."/>
            <person name="Ikeda Y."/>
            <person name="Inoue K."/>
            <person name="Inoue S.I."/>
            <person name="Ishida S."/>
            <person name="Jia Q."/>
            <person name="Kakita M."/>
            <person name="Kanazawa T."/>
            <person name="Kawai Y."/>
            <person name="Kawashima T."/>
            <person name="Kennedy M."/>
            <person name="Kinose K."/>
            <person name="Kinoshita T."/>
            <person name="Kohara Y."/>
            <person name="Koide E."/>
            <person name="Komatsu K."/>
            <person name="Kopischke S."/>
            <person name="Kubo M."/>
            <person name="Kyozuka J."/>
            <person name="Lagercrantz U."/>
            <person name="Lin S.S."/>
            <person name="Lindquist E."/>
            <person name="Lipzen A.M."/>
            <person name="Lu C.W."/>
            <person name="De Luna E."/>
            <person name="Martienssen R.A."/>
            <person name="Minamino N."/>
            <person name="Mizutani M."/>
            <person name="Mizutani M."/>
            <person name="Mochizuki N."/>
            <person name="Monte I."/>
            <person name="Mosher R."/>
            <person name="Nagasaki H."/>
            <person name="Nakagami H."/>
            <person name="Naramoto S."/>
            <person name="Nishitani K."/>
            <person name="Ohtani M."/>
            <person name="Okamoto T."/>
            <person name="Okumura M."/>
            <person name="Phillips J."/>
            <person name="Pollak B."/>
            <person name="Reinders A."/>
            <person name="Rovekamp M."/>
            <person name="Sano R."/>
            <person name="Sawa S."/>
            <person name="Schmid M.W."/>
            <person name="Shirakawa M."/>
            <person name="Solano R."/>
            <person name="Spunde A."/>
            <person name="Suetsugu N."/>
            <person name="Sugano S."/>
            <person name="Sugiyama A."/>
            <person name="Sun R."/>
            <person name="Suzuki Y."/>
            <person name="Takenaka M."/>
            <person name="Takezawa D."/>
            <person name="Tomogane H."/>
            <person name="Tsuzuki M."/>
            <person name="Ueda T."/>
            <person name="Umeda M."/>
            <person name="Ward J.M."/>
            <person name="Watanabe Y."/>
            <person name="Yazaki K."/>
            <person name="Yokoyama R."/>
            <person name="Yoshitake Y."/>
            <person name="Yotsui I."/>
            <person name="Zachgo S."/>
            <person name="Schmutz J."/>
        </authorList>
    </citation>
    <scope>NUCLEOTIDE SEQUENCE [LARGE SCALE GENOMIC DNA]</scope>
    <source>
        <strain evidence="6">Tak-1</strain>
    </source>
</reference>
<dbReference type="SUPFAM" id="SSF47144">
    <property type="entry name" value="HSC20 (HSCB), C-terminal oligomerisation domain"/>
    <property type="match status" value="1"/>
</dbReference>
<feature type="domain" description="J" evidence="4">
    <location>
        <begin position="142"/>
        <end position="216"/>
    </location>
</feature>
<dbReference type="Gene3D" id="1.10.287.110">
    <property type="entry name" value="DnaJ domain"/>
    <property type="match status" value="1"/>
</dbReference>
<dbReference type="PANTHER" id="PTHR14021">
    <property type="entry name" value="IRON-SULFUR CLUSTER CO-CHAPERONE PROTEIN HSCB"/>
    <property type="match status" value="1"/>
</dbReference>